<evidence type="ECO:0000256" key="13">
    <source>
        <dbReference type="HAMAP-Rule" id="MF_01462"/>
    </source>
</evidence>
<dbReference type="UniPathway" id="UPA00148"/>
<proteinExistence type="inferred from homology"/>
<comment type="caution">
    <text evidence="15">The sequence shown here is derived from an EMBL/GenBank/DDBJ whole genome shotgun (WGS) entry which is preliminary data.</text>
</comment>
<keyword evidence="3 13" id="KW-0171">Cobalt transport</keyword>
<evidence type="ECO:0000256" key="1">
    <source>
        <dbReference type="ARBA" id="ARBA00004429"/>
    </source>
</evidence>
<evidence type="ECO:0000256" key="10">
    <source>
        <dbReference type="ARBA" id="ARBA00023136"/>
    </source>
</evidence>
<feature type="transmembrane region" description="Helical" evidence="13">
    <location>
        <begin position="43"/>
        <end position="63"/>
    </location>
</feature>
<evidence type="ECO:0000256" key="8">
    <source>
        <dbReference type="ARBA" id="ARBA00022989"/>
    </source>
</evidence>
<dbReference type="NCBIfam" id="TIGR00123">
    <property type="entry name" value="cbiM"/>
    <property type="match status" value="1"/>
</dbReference>
<dbReference type="PANTHER" id="PTHR43627:SF1">
    <property type="entry name" value="COBALT TRANSPORT PROTEIN CBIM"/>
    <property type="match status" value="1"/>
</dbReference>
<evidence type="ECO:0000256" key="4">
    <source>
        <dbReference type="ARBA" id="ARBA00022448"/>
    </source>
</evidence>
<protein>
    <recommendedName>
        <fullName evidence="13">Cobalt transport protein CbiM</fullName>
    </recommendedName>
    <alternativeName>
        <fullName evidence="13">Energy-coupling factor transporter probable substrate-capture protein CbiM</fullName>
        <shortName evidence="13">ECF transporter S component CbiM</shortName>
    </alternativeName>
</protein>
<dbReference type="AlphaFoldDB" id="A0A562IX99"/>
<evidence type="ECO:0000313" key="16">
    <source>
        <dbReference type="Proteomes" id="UP000321490"/>
    </source>
</evidence>
<evidence type="ECO:0000256" key="2">
    <source>
        <dbReference type="ARBA" id="ARBA00004953"/>
    </source>
</evidence>
<feature type="transmembrane region" description="Helical" evidence="13">
    <location>
        <begin position="137"/>
        <end position="158"/>
    </location>
</feature>
<keyword evidence="5 13" id="KW-1003">Cell membrane</keyword>
<dbReference type="GO" id="GO:0009236">
    <property type="term" value="P:cobalamin biosynthetic process"/>
    <property type="evidence" value="ECO:0007669"/>
    <property type="project" value="UniProtKB-UniRule"/>
</dbReference>
<dbReference type="NCBIfam" id="NF006184">
    <property type="entry name" value="PRK08319.1"/>
    <property type="match status" value="1"/>
</dbReference>
<evidence type="ECO:0000256" key="14">
    <source>
        <dbReference type="SAM" id="MobiDB-lite"/>
    </source>
</evidence>
<dbReference type="Gene3D" id="1.10.1760.20">
    <property type="match status" value="1"/>
</dbReference>
<sequence>MHIAEGFLPPAHAIGWTVAAAPFVVHGARCVVKEVREHPESTLLLGAAGAFTFVLSAIKLPSFNGSSSHPTGTGLGAVLFRPPVMALLGTVVLLFQALLLAHGGLTTLGANAFSMAVVGPWVGYGAYRLVRRVGGGLLPGVFAAMALADLATYVTTSLQLALAFPDAESGLVGAALKYLGVFAVTQVPLAVGEGLLGVLLFRVLTVNARPELERLGVLRPAPEPGFGAEPRPASGAETRPASGAENRPGSGAGTGTAEREELR</sequence>
<comment type="function">
    <text evidence="13">Part of the energy-coupling factor (ECF) transporter complex CbiMNOQ involved in cobalt import.</text>
</comment>
<comment type="similarity">
    <text evidence="12 13">Belongs to the CbiM family.</text>
</comment>
<dbReference type="InterPro" id="IPR002751">
    <property type="entry name" value="CbiM/NikMN"/>
</dbReference>
<dbReference type="InterPro" id="IPR018024">
    <property type="entry name" value="CbiM"/>
</dbReference>
<dbReference type="RefSeq" id="WP_153360388.1">
    <property type="nucleotide sequence ID" value="NZ_JABGDC010000081.1"/>
</dbReference>
<dbReference type="PANTHER" id="PTHR43627">
    <property type="match status" value="1"/>
</dbReference>
<evidence type="ECO:0000256" key="7">
    <source>
        <dbReference type="ARBA" id="ARBA00022692"/>
    </source>
</evidence>
<evidence type="ECO:0000256" key="6">
    <source>
        <dbReference type="ARBA" id="ARBA00022573"/>
    </source>
</evidence>
<evidence type="ECO:0000313" key="15">
    <source>
        <dbReference type="EMBL" id="TWH75512.1"/>
    </source>
</evidence>
<evidence type="ECO:0000256" key="9">
    <source>
        <dbReference type="ARBA" id="ARBA00023065"/>
    </source>
</evidence>
<feature type="transmembrane region" description="Helical" evidence="13">
    <location>
        <begin position="108"/>
        <end position="130"/>
    </location>
</feature>
<comment type="subcellular location">
    <subcellularLocation>
        <location evidence="1">Cell inner membrane</location>
        <topology evidence="1">Multi-pass membrane protein</topology>
    </subcellularLocation>
    <subcellularLocation>
        <location evidence="13">Cell membrane</location>
        <topology evidence="13">Multi-pass membrane protein</topology>
    </subcellularLocation>
</comment>
<keyword evidence="9 13" id="KW-0406">Ion transport</keyword>
<organism evidence="15 16">
    <name type="scientific">Modestobacter roseus</name>
    <dbReference type="NCBI Taxonomy" id="1181884"/>
    <lineage>
        <taxon>Bacteria</taxon>
        <taxon>Bacillati</taxon>
        <taxon>Actinomycetota</taxon>
        <taxon>Actinomycetes</taxon>
        <taxon>Geodermatophilales</taxon>
        <taxon>Geodermatophilaceae</taxon>
        <taxon>Modestobacter</taxon>
    </lineage>
</organism>
<dbReference type="EMBL" id="VLKF01000001">
    <property type="protein sequence ID" value="TWH75512.1"/>
    <property type="molecule type" value="Genomic_DNA"/>
</dbReference>
<name>A0A562IX99_9ACTN</name>
<keyword evidence="7 13" id="KW-0812">Transmembrane</keyword>
<keyword evidence="4 13" id="KW-0813">Transport</keyword>
<evidence type="ECO:0000256" key="11">
    <source>
        <dbReference type="ARBA" id="ARBA00023285"/>
    </source>
</evidence>
<comment type="subunit">
    <text evidence="13">Forms an energy-coupling factor (ECF) transporter complex composed of an ATP-binding protein (A component, CbiO), a transmembrane protein (T component, CbiQ) and 2 possible substrate-capture proteins (S components, CbiM and CbiN) of unknown stoichimetry.</text>
</comment>
<dbReference type="OrthoDB" id="9809846at2"/>
<dbReference type="GO" id="GO:0015087">
    <property type="term" value="F:cobalt ion transmembrane transporter activity"/>
    <property type="evidence" value="ECO:0007669"/>
    <property type="project" value="UniProtKB-UniRule"/>
</dbReference>
<dbReference type="GO" id="GO:0043190">
    <property type="term" value="C:ATP-binding cassette (ABC) transporter complex"/>
    <property type="evidence" value="ECO:0007669"/>
    <property type="project" value="InterPro"/>
</dbReference>
<dbReference type="HAMAP" id="MF_01462">
    <property type="entry name" value="CbiM"/>
    <property type="match status" value="1"/>
</dbReference>
<feature type="region of interest" description="Disordered" evidence="14">
    <location>
        <begin position="219"/>
        <end position="263"/>
    </location>
</feature>
<reference evidence="15 16" key="1">
    <citation type="submission" date="2019-07" db="EMBL/GenBank/DDBJ databases">
        <title>R&amp;d 2014.</title>
        <authorList>
            <person name="Klenk H.-P."/>
        </authorList>
    </citation>
    <scope>NUCLEOTIDE SEQUENCE [LARGE SCALE GENOMIC DNA]</scope>
    <source>
        <strain evidence="15 16">DSM 45764</strain>
    </source>
</reference>
<evidence type="ECO:0000256" key="5">
    <source>
        <dbReference type="ARBA" id="ARBA00022475"/>
    </source>
</evidence>
<evidence type="ECO:0000256" key="12">
    <source>
        <dbReference type="ARBA" id="ARBA00060918"/>
    </source>
</evidence>
<dbReference type="Pfam" id="PF01891">
    <property type="entry name" value="CbiM"/>
    <property type="match status" value="1"/>
</dbReference>
<dbReference type="FunFam" id="1.10.1760.20:FF:000001">
    <property type="entry name" value="Cobalt transport protein CbiM"/>
    <property type="match status" value="1"/>
</dbReference>
<keyword evidence="11 13" id="KW-0170">Cobalt</keyword>
<keyword evidence="16" id="KW-1185">Reference proteome</keyword>
<keyword evidence="8 13" id="KW-1133">Transmembrane helix</keyword>
<keyword evidence="6 13" id="KW-0169">Cobalamin biosynthesis</keyword>
<comment type="pathway">
    <text evidence="2 13">Cofactor biosynthesis; adenosylcobalamin biosynthesis.</text>
</comment>
<evidence type="ECO:0000256" key="3">
    <source>
        <dbReference type="ARBA" id="ARBA00022426"/>
    </source>
</evidence>
<feature type="transmembrane region" description="Helical" evidence="13">
    <location>
        <begin position="178"/>
        <end position="204"/>
    </location>
</feature>
<feature type="transmembrane region" description="Helical" evidence="13">
    <location>
        <begin position="84"/>
        <end position="102"/>
    </location>
</feature>
<accession>A0A562IX99</accession>
<gene>
    <name evidence="13" type="primary">cbiM</name>
    <name evidence="15" type="ORF">JD78_04074</name>
</gene>
<keyword evidence="10 13" id="KW-0472">Membrane</keyword>
<dbReference type="Proteomes" id="UP000321490">
    <property type="component" value="Unassembled WGS sequence"/>
</dbReference>